<evidence type="ECO:0000313" key="6">
    <source>
        <dbReference type="Proteomes" id="UP000003688"/>
    </source>
</evidence>
<organism evidence="5 6">
    <name type="scientific">Pedosphaera parvula (strain Ellin514)</name>
    <dbReference type="NCBI Taxonomy" id="320771"/>
    <lineage>
        <taxon>Bacteria</taxon>
        <taxon>Pseudomonadati</taxon>
        <taxon>Verrucomicrobiota</taxon>
        <taxon>Pedosphaerae</taxon>
        <taxon>Pedosphaerales</taxon>
        <taxon>Pedosphaeraceae</taxon>
        <taxon>Pedosphaera</taxon>
    </lineage>
</organism>
<evidence type="ECO:0000256" key="3">
    <source>
        <dbReference type="ARBA" id="ARBA00022801"/>
    </source>
</evidence>
<name>B9XDE6_PEDPL</name>
<dbReference type="InterPro" id="IPR054613">
    <property type="entry name" value="Peptidase_S78_dom"/>
</dbReference>
<keyword evidence="2" id="KW-0645">Protease</keyword>
<keyword evidence="1" id="KW-1188">Viral release from host cell</keyword>
<gene>
    <name evidence="5" type="ORF">Cflav_PD6367</name>
</gene>
<protein>
    <recommendedName>
        <fullName evidence="4">Prohead serine protease domain-containing protein</fullName>
    </recommendedName>
</protein>
<dbReference type="Proteomes" id="UP000003688">
    <property type="component" value="Unassembled WGS sequence"/>
</dbReference>
<proteinExistence type="predicted"/>
<evidence type="ECO:0000313" key="5">
    <source>
        <dbReference type="EMBL" id="EEF62092.1"/>
    </source>
</evidence>
<dbReference type="EMBL" id="ABOX02000006">
    <property type="protein sequence ID" value="EEF62092.1"/>
    <property type="molecule type" value="Genomic_DNA"/>
</dbReference>
<evidence type="ECO:0000256" key="1">
    <source>
        <dbReference type="ARBA" id="ARBA00022612"/>
    </source>
</evidence>
<dbReference type="RefSeq" id="WP_007413844.1">
    <property type="nucleotide sequence ID" value="NZ_ABOX02000006.1"/>
</dbReference>
<feature type="domain" description="Prohead serine protease" evidence="4">
    <location>
        <begin position="78"/>
        <end position="171"/>
    </location>
</feature>
<evidence type="ECO:0000259" key="4">
    <source>
        <dbReference type="Pfam" id="PF04586"/>
    </source>
</evidence>
<dbReference type="GO" id="GO:0008233">
    <property type="term" value="F:peptidase activity"/>
    <property type="evidence" value="ECO:0007669"/>
    <property type="project" value="UniProtKB-KW"/>
</dbReference>
<accession>B9XDE6</accession>
<dbReference type="STRING" id="320771.Cflav_PD6367"/>
<comment type="caution">
    <text evidence="5">The sequence shown here is derived from an EMBL/GenBank/DDBJ whole genome shotgun (WGS) entry which is preliminary data.</text>
</comment>
<dbReference type="AlphaFoldDB" id="B9XDE6"/>
<evidence type="ECO:0000256" key="2">
    <source>
        <dbReference type="ARBA" id="ARBA00022670"/>
    </source>
</evidence>
<keyword evidence="3" id="KW-0378">Hydrolase</keyword>
<sequence>MKPLNESEFNGRLIKLHNGQLGLRGQVAVQVSVPDDAAGDCIDMRASDETLDRYDEVIKASGWMLDNYVKNPVIQNCHQYGDIIFTIGKALKTEVRGNTLVQRWQFATDVNPMAKIAYGLYKGGYLNTSSVGFIPLDWTNGTRAGEPSRTYLKQELLETSAVGIPANPNALALALKSGAIEKSDLRETAALLKHFCNDPADSSTDARARGTGVDVAQLLQLNRQLTEIRSLLQRA</sequence>
<dbReference type="GO" id="GO:0006508">
    <property type="term" value="P:proteolysis"/>
    <property type="evidence" value="ECO:0007669"/>
    <property type="project" value="UniProtKB-KW"/>
</dbReference>
<dbReference type="Pfam" id="PF04586">
    <property type="entry name" value="Peptidase_S78"/>
    <property type="match status" value="1"/>
</dbReference>
<keyword evidence="6" id="KW-1185">Reference proteome</keyword>
<reference evidence="5 6" key="1">
    <citation type="journal article" date="2011" name="J. Bacteriol.">
        <title>Genome sequence of 'Pedosphaera parvula' Ellin514, an aerobic Verrucomicrobial isolate from pasture soil.</title>
        <authorList>
            <person name="Kant R."/>
            <person name="van Passel M.W."/>
            <person name="Sangwan P."/>
            <person name="Palva A."/>
            <person name="Lucas S."/>
            <person name="Copeland A."/>
            <person name="Lapidus A."/>
            <person name="Glavina Del Rio T."/>
            <person name="Dalin E."/>
            <person name="Tice H."/>
            <person name="Bruce D."/>
            <person name="Goodwin L."/>
            <person name="Pitluck S."/>
            <person name="Chertkov O."/>
            <person name="Larimer F.W."/>
            <person name="Land M.L."/>
            <person name="Hauser L."/>
            <person name="Brettin T.S."/>
            <person name="Detter J.C."/>
            <person name="Han S."/>
            <person name="de Vos W.M."/>
            <person name="Janssen P.H."/>
            <person name="Smidt H."/>
        </authorList>
    </citation>
    <scope>NUCLEOTIDE SEQUENCE [LARGE SCALE GENOMIC DNA]</scope>
    <source>
        <strain evidence="5 6">Ellin514</strain>
    </source>
</reference>
<dbReference type="OrthoDB" id="1064922at2"/>